<sequence>MYTPSPSPAQHTFSALTTLKLEMLDVPRLSDLLQHSKFPSLQSLDCAFSNPSPNCSHIEILTLISAIADSCIAATLTRVAIGAVMHRPETSESDSVMSDALRPLLRHQNMREFVIRSPWSWDLDNALIVDIARSWNEIEVLILSPNNHWPSPSRITLVGLEPLALHCPQLAEFGAIIDTSAPLVAPDFFNRMPIGGKWSMSLQTLAVDCSPIDSPAVVAFYLSRMFPNVNVIEAFQSYEDEDDAESDYIRWARVLDILPTMVLARIEERLSQMARAKESAGVPIDPNWHHEVQVQTLSQAQG</sequence>
<dbReference type="Proteomes" id="UP000308730">
    <property type="component" value="Unassembled WGS sequence"/>
</dbReference>
<reference evidence="1 2" key="1">
    <citation type="submission" date="2019-02" db="EMBL/GenBank/DDBJ databases">
        <title>Genome sequencing of the rare red list fungi Antrodiella citrinella (Flaviporus citrinellus).</title>
        <authorList>
            <person name="Buettner E."/>
            <person name="Kellner H."/>
        </authorList>
    </citation>
    <scope>NUCLEOTIDE SEQUENCE [LARGE SCALE GENOMIC DNA]</scope>
    <source>
        <strain evidence="1 2">DSM 108506</strain>
    </source>
</reference>
<protein>
    <recommendedName>
        <fullName evidence="3">F-box domain-containing protein</fullName>
    </recommendedName>
</protein>
<dbReference type="InterPro" id="IPR032675">
    <property type="entry name" value="LRR_dom_sf"/>
</dbReference>
<accession>A0A4S4N0M9</accession>
<evidence type="ECO:0008006" key="3">
    <source>
        <dbReference type="Google" id="ProtNLM"/>
    </source>
</evidence>
<keyword evidence="2" id="KW-1185">Reference proteome</keyword>
<evidence type="ECO:0000313" key="1">
    <source>
        <dbReference type="EMBL" id="THH32429.1"/>
    </source>
</evidence>
<dbReference type="EMBL" id="SGPM01000022">
    <property type="protein sequence ID" value="THH32429.1"/>
    <property type="molecule type" value="Genomic_DNA"/>
</dbReference>
<proteinExistence type="predicted"/>
<comment type="caution">
    <text evidence="1">The sequence shown here is derived from an EMBL/GenBank/DDBJ whole genome shotgun (WGS) entry which is preliminary data.</text>
</comment>
<dbReference type="Gene3D" id="3.80.10.10">
    <property type="entry name" value="Ribonuclease Inhibitor"/>
    <property type="match status" value="1"/>
</dbReference>
<dbReference type="OrthoDB" id="2804406at2759"/>
<organism evidence="1 2">
    <name type="scientific">Antrodiella citrinella</name>
    <dbReference type="NCBI Taxonomy" id="2447956"/>
    <lineage>
        <taxon>Eukaryota</taxon>
        <taxon>Fungi</taxon>
        <taxon>Dikarya</taxon>
        <taxon>Basidiomycota</taxon>
        <taxon>Agaricomycotina</taxon>
        <taxon>Agaricomycetes</taxon>
        <taxon>Polyporales</taxon>
        <taxon>Steccherinaceae</taxon>
        <taxon>Antrodiella</taxon>
    </lineage>
</organism>
<gene>
    <name evidence="1" type="ORF">EUX98_g1766</name>
</gene>
<dbReference type="AlphaFoldDB" id="A0A4S4N0M9"/>
<evidence type="ECO:0000313" key="2">
    <source>
        <dbReference type="Proteomes" id="UP000308730"/>
    </source>
</evidence>
<name>A0A4S4N0M9_9APHY</name>